<sequence length="87" mass="9760">MEENILFELLKGAKDLTGQPETSIPIKLDSGEAKRSLEAAHKSRHIIQAVTVSAKQKWQQHLIQTNNYKGCISAAHKELNSVCHKIR</sequence>
<proteinExistence type="predicted"/>
<dbReference type="AlphaFoldDB" id="F8NDZ0"/>
<reference evidence="2" key="1">
    <citation type="journal article" date="2011" name="Science">
        <title>The plant cell wall-decomposing machinery underlies the functional diversity of forest fungi.</title>
        <authorList>
            <person name="Eastwood D.C."/>
            <person name="Floudas D."/>
            <person name="Binder M."/>
            <person name="Majcherczyk A."/>
            <person name="Schneider P."/>
            <person name="Aerts A."/>
            <person name="Asiegbu F.O."/>
            <person name="Baker S.E."/>
            <person name="Barry K."/>
            <person name="Bendiksby M."/>
            <person name="Blumentritt M."/>
            <person name="Coutinho P.M."/>
            <person name="Cullen D."/>
            <person name="de Vries R.P."/>
            <person name="Gathman A."/>
            <person name="Goodell B."/>
            <person name="Henrissat B."/>
            <person name="Ihrmark K."/>
            <person name="Kauserud H."/>
            <person name="Kohler A."/>
            <person name="LaButti K."/>
            <person name="Lapidus A."/>
            <person name="Lavin J.L."/>
            <person name="Lee Y.-H."/>
            <person name="Lindquist E."/>
            <person name="Lilly W."/>
            <person name="Lucas S."/>
            <person name="Morin E."/>
            <person name="Murat C."/>
            <person name="Oguiza J.A."/>
            <person name="Park J."/>
            <person name="Pisabarro A.G."/>
            <person name="Riley R."/>
            <person name="Rosling A."/>
            <person name="Salamov A."/>
            <person name="Schmidt O."/>
            <person name="Schmutz J."/>
            <person name="Skrede I."/>
            <person name="Stenlid J."/>
            <person name="Wiebenga A."/>
            <person name="Xie X."/>
            <person name="Kuees U."/>
            <person name="Hibbett D.S."/>
            <person name="Hoffmeister D."/>
            <person name="Hoegberg N."/>
            <person name="Martin F."/>
            <person name="Grigoriev I.V."/>
            <person name="Watkinson S.C."/>
        </authorList>
    </citation>
    <scope>NUCLEOTIDE SEQUENCE [LARGE SCALE GENOMIC DNA]</scope>
    <source>
        <strain evidence="2">S7.9</strain>
    </source>
</reference>
<gene>
    <name evidence="1" type="ORF">SERLADRAFT_432087</name>
</gene>
<evidence type="ECO:0000313" key="2">
    <source>
        <dbReference type="Proteomes" id="UP000008064"/>
    </source>
</evidence>
<dbReference type="HOGENOM" id="CLU_2484708_0_0_1"/>
<dbReference type="GeneID" id="18813911"/>
<dbReference type="KEGG" id="sla:SERLADRAFT_432087"/>
<dbReference type="Proteomes" id="UP000008064">
    <property type="component" value="Unassembled WGS sequence"/>
</dbReference>
<evidence type="ECO:0000313" key="1">
    <source>
        <dbReference type="EMBL" id="EGO30518.1"/>
    </source>
</evidence>
<dbReference type="RefSeq" id="XP_007312402.1">
    <property type="nucleotide sequence ID" value="XM_007312340.1"/>
</dbReference>
<dbReference type="EMBL" id="GL945428">
    <property type="protein sequence ID" value="EGO30518.1"/>
    <property type="molecule type" value="Genomic_DNA"/>
</dbReference>
<name>F8NDZ0_SERL9</name>
<accession>F8NDZ0</accession>
<organism evidence="2">
    <name type="scientific">Serpula lacrymans var. lacrymans (strain S7.9)</name>
    <name type="common">Dry rot fungus</name>
    <dbReference type="NCBI Taxonomy" id="578457"/>
    <lineage>
        <taxon>Eukaryota</taxon>
        <taxon>Fungi</taxon>
        <taxon>Dikarya</taxon>
        <taxon>Basidiomycota</taxon>
        <taxon>Agaricomycotina</taxon>
        <taxon>Agaricomycetes</taxon>
        <taxon>Agaricomycetidae</taxon>
        <taxon>Boletales</taxon>
        <taxon>Coniophorineae</taxon>
        <taxon>Serpulaceae</taxon>
        <taxon>Serpula</taxon>
    </lineage>
</organism>
<protein>
    <submittedName>
        <fullName evidence="1">Uncharacterized protein</fullName>
    </submittedName>
</protein>